<evidence type="ECO:0000256" key="2">
    <source>
        <dbReference type="ARBA" id="ARBA00006727"/>
    </source>
</evidence>
<dbReference type="Pfam" id="PF07690">
    <property type="entry name" value="MFS_1"/>
    <property type="match status" value="1"/>
</dbReference>
<feature type="transmembrane region" description="Helical" evidence="4">
    <location>
        <begin position="34"/>
        <end position="56"/>
    </location>
</feature>
<dbReference type="InterPro" id="IPR050327">
    <property type="entry name" value="Proton-linked_MCT"/>
</dbReference>
<feature type="transmembrane region" description="Helical" evidence="4">
    <location>
        <begin position="201"/>
        <end position="220"/>
    </location>
</feature>
<sequence>MQSSESIELATRLHPQAEPEQRNESSLAPVDKGFGAWSFLVGAFAVETVVWGYPVAYGTFLNAYLNDPKYVTQPHASLLLPLVGPLSSGIIYCSGTVVNPIMARYPFLKRPAMWLGTILCFLSLLGASFTNKVLDLLVLQGVLYAIGGSLLYAPCLGYMTEWFVERRGLANGVIFAGTAIGGFFFPLVIPRLLNRYGISMALRILSFALIGSLLPFLPFIKGRLPESRVHGPIARPRDVSWLKSTAFWVVVVANTLQGFAYFVPLVWLPTFASSLNVSPTNASLTLALLNGTSVVSRLGLGFLSDKVDPWGLALSTLVFACFSTFVLWGVLSHTFAGLLAFGIAYGTIAGGWTCLWTAFIRPIAKDDPTLATSLFGYLLLSRGLGNVLSTPISTSLVNGYNSMAGMREIKTGFDVAGGRFEKMIVYVGTCFAGAAVVLAIGWVSGVSKALR</sequence>
<dbReference type="EMBL" id="KN839846">
    <property type="protein sequence ID" value="KIJ64420.1"/>
    <property type="molecule type" value="Genomic_DNA"/>
</dbReference>
<dbReference type="GO" id="GO:0022857">
    <property type="term" value="F:transmembrane transporter activity"/>
    <property type="evidence" value="ECO:0007669"/>
    <property type="project" value="InterPro"/>
</dbReference>
<comment type="subcellular location">
    <subcellularLocation>
        <location evidence="1">Membrane</location>
        <topology evidence="1">Multi-pass membrane protein</topology>
    </subcellularLocation>
</comment>
<evidence type="ECO:0000256" key="4">
    <source>
        <dbReference type="SAM" id="Phobius"/>
    </source>
</evidence>
<dbReference type="AlphaFoldDB" id="A0A0C9W0U5"/>
<evidence type="ECO:0000313" key="6">
    <source>
        <dbReference type="Proteomes" id="UP000053820"/>
    </source>
</evidence>
<dbReference type="HOGENOM" id="CLU_001265_1_2_1"/>
<dbReference type="Proteomes" id="UP000053820">
    <property type="component" value="Unassembled WGS sequence"/>
</dbReference>
<protein>
    <recommendedName>
        <fullName evidence="7">MFS general substrate transporter</fullName>
    </recommendedName>
</protein>
<dbReference type="SUPFAM" id="SSF103473">
    <property type="entry name" value="MFS general substrate transporter"/>
    <property type="match status" value="1"/>
</dbReference>
<feature type="transmembrane region" description="Helical" evidence="4">
    <location>
        <begin position="76"/>
        <end position="99"/>
    </location>
</feature>
<gene>
    <name evidence="5" type="ORF">HYDPIDRAFT_181709</name>
</gene>
<evidence type="ECO:0000256" key="1">
    <source>
        <dbReference type="ARBA" id="ARBA00004141"/>
    </source>
</evidence>
<dbReference type="GO" id="GO:0016020">
    <property type="term" value="C:membrane"/>
    <property type="evidence" value="ECO:0007669"/>
    <property type="project" value="UniProtKB-SubCell"/>
</dbReference>
<feature type="region of interest" description="Disordered" evidence="3">
    <location>
        <begin position="1"/>
        <end position="27"/>
    </location>
</feature>
<keyword evidence="6" id="KW-1185">Reference proteome</keyword>
<feature type="transmembrane region" description="Helical" evidence="4">
    <location>
        <begin position="370"/>
        <end position="388"/>
    </location>
</feature>
<feature type="transmembrane region" description="Helical" evidence="4">
    <location>
        <begin position="111"/>
        <end position="130"/>
    </location>
</feature>
<dbReference type="Gene3D" id="1.20.1250.20">
    <property type="entry name" value="MFS general substrate transporter like domains"/>
    <property type="match status" value="2"/>
</dbReference>
<dbReference type="InterPro" id="IPR036259">
    <property type="entry name" value="MFS_trans_sf"/>
</dbReference>
<dbReference type="PANTHER" id="PTHR11360:SF287">
    <property type="entry name" value="MFS MONOCARBOXYLATE TRANSPORTER"/>
    <property type="match status" value="1"/>
</dbReference>
<dbReference type="PANTHER" id="PTHR11360">
    <property type="entry name" value="MONOCARBOXYLATE TRANSPORTER"/>
    <property type="match status" value="1"/>
</dbReference>
<feature type="transmembrane region" description="Helical" evidence="4">
    <location>
        <begin position="310"/>
        <end position="331"/>
    </location>
</feature>
<reference evidence="5 6" key="1">
    <citation type="submission" date="2014-04" db="EMBL/GenBank/DDBJ databases">
        <title>Evolutionary Origins and Diversification of the Mycorrhizal Mutualists.</title>
        <authorList>
            <consortium name="DOE Joint Genome Institute"/>
            <consortium name="Mycorrhizal Genomics Consortium"/>
            <person name="Kohler A."/>
            <person name="Kuo A."/>
            <person name="Nagy L.G."/>
            <person name="Floudas D."/>
            <person name="Copeland A."/>
            <person name="Barry K.W."/>
            <person name="Cichocki N."/>
            <person name="Veneault-Fourrey C."/>
            <person name="LaButti K."/>
            <person name="Lindquist E.A."/>
            <person name="Lipzen A."/>
            <person name="Lundell T."/>
            <person name="Morin E."/>
            <person name="Murat C."/>
            <person name="Riley R."/>
            <person name="Ohm R."/>
            <person name="Sun H."/>
            <person name="Tunlid A."/>
            <person name="Henrissat B."/>
            <person name="Grigoriev I.V."/>
            <person name="Hibbett D.S."/>
            <person name="Martin F."/>
        </authorList>
    </citation>
    <scope>NUCLEOTIDE SEQUENCE [LARGE SCALE GENOMIC DNA]</scope>
    <source>
        <strain evidence="5 6">MD-312</strain>
    </source>
</reference>
<feature type="transmembrane region" description="Helical" evidence="4">
    <location>
        <begin position="423"/>
        <end position="443"/>
    </location>
</feature>
<evidence type="ECO:0000256" key="3">
    <source>
        <dbReference type="SAM" id="MobiDB-lite"/>
    </source>
</evidence>
<proteinExistence type="inferred from homology"/>
<feature type="transmembrane region" description="Helical" evidence="4">
    <location>
        <begin position="136"/>
        <end position="156"/>
    </location>
</feature>
<accession>A0A0C9W0U5</accession>
<dbReference type="OrthoDB" id="2213137at2759"/>
<evidence type="ECO:0008006" key="7">
    <source>
        <dbReference type="Google" id="ProtNLM"/>
    </source>
</evidence>
<organism evidence="5 6">
    <name type="scientific">Hydnomerulius pinastri MD-312</name>
    <dbReference type="NCBI Taxonomy" id="994086"/>
    <lineage>
        <taxon>Eukaryota</taxon>
        <taxon>Fungi</taxon>
        <taxon>Dikarya</taxon>
        <taxon>Basidiomycota</taxon>
        <taxon>Agaricomycotina</taxon>
        <taxon>Agaricomycetes</taxon>
        <taxon>Agaricomycetidae</taxon>
        <taxon>Boletales</taxon>
        <taxon>Boletales incertae sedis</taxon>
        <taxon>Leucogyrophana</taxon>
    </lineage>
</organism>
<feature type="transmembrane region" description="Helical" evidence="4">
    <location>
        <begin position="337"/>
        <end position="358"/>
    </location>
</feature>
<keyword evidence="4" id="KW-1133">Transmembrane helix</keyword>
<dbReference type="InterPro" id="IPR011701">
    <property type="entry name" value="MFS"/>
</dbReference>
<keyword evidence="4" id="KW-0472">Membrane</keyword>
<feature type="transmembrane region" description="Helical" evidence="4">
    <location>
        <begin position="168"/>
        <end position="189"/>
    </location>
</feature>
<feature type="transmembrane region" description="Helical" evidence="4">
    <location>
        <begin position="241"/>
        <end position="262"/>
    </location>
</feature>
<name>A0A0C9W0U5_9AGAM</name>
<keyword evidence="4" id="KW-0812">Transmembrane</keyword>
<evidence type="ECO:0000313" key="5">
    <source>
        <dbReference type="EMBL" id="KIJ64420.1"/>
    </source>
</evidence>
<comment type="similarity">
    <text evidence="2">Belongs to the major facilitator superfamily. Monocarboxylate porter (TC 2.A.1.13) family.</text>
</comment>